<dbReference type="InParanoid" id="A0A1Y1UN07"/>
<dbReference type="RefSeq" id="XP_021873303.1">
    <property type="nucleotide sequence ID" value="XM_022015202.1"/>
</dbReference>
<proteinExistence type="predicted"/>
<organism evidence="3 4">
    <name type="scientific">Kockovaella imperatae</name>
    <dbReference type="NCBI Taxonomy" id="4999"/>
    <lineage>
        <taxon>Eukaryota</taxon>
        <taxon>Fungi</taxon>
        <taxon>Dikarya</taxon>
        <taxon>Basidiomycota</taxon>
        <taxon>Agaricomycotina</taxon>
        <taxon>Tremellomycetes</taxon>
        <taxon>Tremellales</taxon>
        <taxon>Cuniculitremaceae</taxon>
        <taxon>Kockovaella</taxon>
    </lineage>
</organism>
<feature type="transmembrane region" description="Helical" evidence="1">
    <location>
        <begin position="169"/>
        <end position="192"/>
    </location>
</feature>
<gene>
    <name evidence="3" type="ORF">BD324DRAFT_619718</name>
</gene>
<evidence type="ECO:0000259" key="2">
    <source>
        <dbReference type="Pfam" id="PF20152"/>
    </source>
</evidence>
<evidence type="ECO:0000256" key="1">
    <source>
        <dbReference type="SAM" id="Phobius"/>
    </source>
</evidence>
<evidence type="ECO:0000313" key="3">
    <source>
        <dbReference type="EMBL" id="ORX39440.1"/>
    </source>
</evidence>
<dbReference type="OrthoDB" id="2583436at2759"/>
<feature type="transmembrane region" description="Helical" evidence="1">
    <location>
        <begin position="238"/>
        <end position="260"/>
    </location>
</feature>
<dbReference type="InterPro" id="IPR045339">
    <property type="entry name" value="DUF6534"/>
</dbReference>
<feature type="transmembrane region" description="Helical" evidence="1">
    <location>
        <begin position="102"/>
        <end position="121"/>
    </location>
</feature>
<keyword evidence="1" id="KW-0472">Membrane</keyword>
<comment type="caution">
    <text evidence="3">The sequence shown here is derived from an EMBL/GenBank/DDBJ whole genome shotgun (WGS) entry which is preliminary data.</text>
</comment>
<dbReference type="GeneID" id="33557010"/>
<dbReference type="PANTHER" id="PTHR40465">
    <property type="entry name" value="CHROMOSOME 1, WHOLE GENOME SHOTGUN SEQUENCE"/>
    <property type="match status" value="1"/>
</dbReference>
<feature type="transmembrane region" description="Helical" evidence="1">
    <location>
        <begin position="57"/>
        <end position="82"/>
    </location>
</feature>
<feature type="transmembrane region" description="Helical" evidence="1">
    <location>
        <begin position="23"/>
        <end position="45"/>
    </location>
</feature>
<dbReference type="Pfam" id="PF20152">
    <property type="entry name" value="DUF6534"/>
    <property type="match status" value="1"/>
</dbReference>
<feature type="domain" description="DUF6534" evidence="2">
    <location>
        <begin position="180"/>
        <end position="264"/>
    </location>
</feature>
<dbReference type="Proteomes" id="UP000193218">
    <property type="component" value="Unassembled WGS sequence"/>
</dbReference>
<dbReference type="EMBL" id="NBSH01000003">
    <property type="protein sequence ID" value="ORX39440.1"/>
    <property type="molecule type" value="Genomic_DNA"/>
</dbReference>
<keyword evidence="1" id="KW-1133">Transmembrane helix</keyword>
<name>A0A1Y1UN07_9TREE</name>
<evidence type="ECO:0000313" key="4">
    <source>
        <dbReference type="Proteomes" id="UP000193218"/>
    </source>
</evidence>
<feature type="transmembrane region" description="Helical" evidence="1">
    <location>
        <begin position="130"/>
        <end position="149"/>
    </location>
</feature>
<sequence length="283" mass="32251">MLSNAEMEFIGIQAFSANRGRNITPYIAGTWLACICQGVIWVQIWRWYKHSAKTDLTIVRAMVGWSFFLTPVYTGFLLAWMMQTYVYHFGQYATFVNYNWFTQPWLFTVAARTAVTSYLIHRTWLLTKSIWILVVNILLSASFTGAILWEYTNYRVASGIDAYLNTTPGILWGVLEVASSGFISGAMMWTFFRSRTGWKSTDQVLTKLSVLVVQTQLPPTLMCIACLALNAANIPNGYSPFITLFLCKPQVYIVSLLVFLNSRQKLRKVLNDPTRVIQPVSKL</sequence>
<reference evidence="3 4" key="1">
    <citation type="submission" date="2017-03" db="EMBL/GenBank/DDBJ databases">
        <title>Widespread Adenine N6-methylation of Active Genes in Fungi.</title>
        <authorList>
            <consortium name="DOE Joint Genome Institute"/>
            <person name="Mondo S.J."/>
            <person name="Dannebaum R.O."/>
            <person name="Kuo R.C."/>
            <person name="Louie K.B."/>
            <person name="Bewick A.J."/>
            <person name="Labutti K."/>
            <person name="Haridas S."/>
            <person name="Kuo A."/>
            <person name="Salamov A."/>
            <person name="Ahrendt S.R."/>
            <person name="Lau R."/>
            <person name="Bowen B.P."/>
            <person name="Lipzen A."/>
            <person name="Sullivan W."/>
            <person name="Andreopoulos W.B."/>
            <person name="Clum A."/>
            <person name="Lindquist E."/>
            <person name="Daum C."/>
            <person name="Northen T.R."/>
            <person name="Ramamoorthy G."/>
            <person name="Schmitz R.J."/>
            <person name="Gryganskyi A."/>
            <person name="Culley D."/>
            <person name="Magnuson J."/>
            <person name="James T.Y."/>
            <person name="O'Malley M.A."/>
            <person name="Stajich J.E."/>
            <person name="Spatafora J.W."/>
            <person name="Visel A."/>
            <person name="Grigoriev I.V."/>
        </authorList>
    </citation>
    <scope>NUCLEOTIDE SEQUENCE [LARGE SCALE GENOMIC DNA]</scope>
    <source>
        <strain evidence="3 4">NRRL Y-17943</strain>
    </source>
</reference>
<dbReference type="AlphaFoldDB" id="A0A1Y1UN07"/>
<accession>A0A1Y1UN07</accession>
<dbReference type="PANTHER" id="PTHR40465:SF1">
    <property type="entry name" value="DUF6534 DOMAIN-CONTAINING PROTEIN"/>
    <property type="match status" value="1"/>
</dbReference>
<keyword evidence="1" id="KW-0812">Transmembrane</keyword>
<protein>
    <recommendedName>
        <fullName evidence="2">DUF6534 domain-containing protein</fullName>
    </recommendedName>
</protein>
<keyword evidence="4" id="KW-1185">Reference proteome</keyword>